<sequence>MAGTARGTALVSRFTRASFASIQVPFNNSAFFWLYGSYQSLVASHGTQPKLNKCVNSESVFMLNHRRPYLNMEYKESRIGKTTYRGEPPHNQLRKPSTASSNTDAIAQADCKEDDSGHTCSSSCMIIDILPTGSGLKVEPMRVHIKSLRGGTFALGIPHYPAPVSSPYVLAPTETALFYFYQPAARLAISETATYDDLLTTTFLASCSLLPRMIPSVICSWITASSDILDTVWLTSSNEDLDEFYTQDSGASRASGSNAPSSPKAGKSTRILTE</sequence>
<feature type="region of interest" description="Disordered" evidence="1">
    <location>
        <begin position="245"/>
        <end position="274"/>
    </location>
</feature>
<reference evidence="2 3" key="1">
    <citation type="journal article" date="2014" name="BMC Genomics">
        <title>Genome and secretome analysis of the hemibiotrophic fungal pathogen, Moniliophthora roreri, which causes frosty pod rot disease of cacao: mechanisms of the biotrophic and necrotrophic phases.</title>
        <authorList>
            <person name="Meinhardt L.W."/>
            <person name="Costa G.G.L."/>
            <person name="Thomazella D.P.T."/>
            <person name="Teixeira P.J.P.L."/>
            <person name="Carazzolle M.F."/>
            <person name="Schuster S.C."/>
            <person name="Carlson J.E."/>
            <person name="Guiltinan M.J."/>
            <person name="Mieczkowski P."/>
            <person name="Farmer A."/>
            <person name="Ramaraj T."/>
            <person name="Crozier J."/>
            <person name="Davis R.E."/>
            <person name="Shao J."/>
            <person name="Melnick R.L."/>
            <person name="Pereira G.A.G."/>
            <person name="Bailey B.A."/>
        </authorList>
    </citation>
    <scope>NUCLEOTIDE SEQUENCE [LARGE SCALE GENOMIC DNA]</scope>
    <source>
        <strain evidence="2 3">MCA 2997</strain>
    </source>
</reference>
<gene>
    <name evidence="2" type="ORF">Moror_2590</name>
</gene>
<accession>V2XFC3</accession>
<protein>
    <submittedName>
        <fullName evidence="2">Uncharacterized protein</fullName>
    </submittedName>
</protein>
<dbReference type="AlphaFoldDB" id="V2XFC3"/>
<dbReference type="EMBL" id="AWSO01000339">
    <property type="protein sequence ID" value="ESK91541.1"/>
    <property type="molecule type" value="Genomic_DNA"/>
</dbReference>
<keyword evidence="3" id="KW-1185">Reference proteome</keyword>
<dbReference type="HOGENOM" id="CLU_1015955_0_0_1"/>
<evidence type="ECO:0000313" key="3">
    <source>
        <dbReference type="Proteomes" id="UP000017559"/>
    </source>
</evidence>
<name>V2XFC3_MONRO</name>
<feature type="region of interest" description="Disordered" evidence="1">
    <location>
        <begin position="82"/>
        <end position="102"/>
    </location>
</feature>
<organism evidence="2 3">
    <name type="scientific">Moniliophthora roreri (strain MCA 2997)</name>
    <name type="common">Cocoa frosty pod rot fungus</name>
    <name type="synonym">Crinipellis roreri</name>
    <dbReference type="NCBI Taxonomy" id="1381753"/>
    <lineage>
        <taxon>Eukaryota</taxon>
        <taxon>Fungi</taxon>
        <taxon>Dikarya</taxon>
        <taxon>Basidiomycota</taxon>
        <taxon>Agaricomycotina</taxon>
        <taxon>Agaricomycetes</taxon>
        <taxon>Agaricomycetidae</taxon>
        <taxon>Agaricales</taxon>
        <taxon>Marasmiineae</taxon>
        <taxon>Marasmiaceae</taxon>
        <taxon>Moniliophthora</taxon>
    </lineage>
</organism>
<dbReference type="KEGG" id="mrr:Moror_2590"/>
<evidence type="ECO:0000256" key="1">
    <source>
        <dbReference type="SAM" id="MobiDB-lite"/>
    </source>
</evidence>
<dbReference type="Proteomes" id="UP000017559">
    <property type="component" value="Unassembled WGS sequence"/>
</dbReference>
<feature type="compositionally biased region" description="Polar residues" evidence="1">
    <location>
        <begin position="246"/>
        <end position="261"/>
    </location>
</feature>
<proteinExistence type="predicted"/>
<evidence type="ECO:0000313" key="2">
    <source>
        <dbReference type="EMBL" id="ESK91541.1"/>
    </source>
</evidence>
<comment type="caution">
    <text evidence="2">The sequence shown here is derived from an EMBL/GenBank/DDBJ whole genome shotgun (WGS) entry which is preliminary data.</text>
</comment>